<evidence type="ECO:0000256" key="5">
    <source>
        <dbReference type="RuleBase" id="RU363032"/>
    </source>
</evidence>
<evidence type="ECO:0000256" key="3">
    <source>
        <dbReference type="ARBA" id="ARBA00022989"/>
    </source>
</evidence>
<feature type="transmembrane region" description="Helical" evidence="5">
    <location>
        <begin position="347"/>
        <end position="375"/>
    </location>
</feature>
<feature type="region of interest" description="Disordered" evidence="6">
    <location>
        <begin position="1"/>
        <end position="34"/>
    </location>
</feature>
<dbReference type="GO" id="GO:0005886">
    <property type="term" value="C:plasma membrane"/>
    <property type="evidence" value="ECO:0007669"/>
    <property type="project" value="UniProtKB-SubCell"/>
</dbReference>
<dbReference type="Gene3D" id="1.10.3720.10">
    <property type="entry name" value="MetI-like"/>
    <property type="match status" value="1"/>
</dbReference>
<feature type="transmembrane region" description="Helical" evidence="5">
    <location>
        <begin position="83"/>
        <end position="103"/>
    </location>
</feature>
<dbReference type="InterPro" id="IPR035906">
    <property type="entry name" value="MetI-like_sf"/>
</dbReference>
<name>A0A366F966_9HYPH</name>
<accession>A0A366F966</accession>
<dbReference type="Proteomes" id="UP000253529">
    <property type="component" value="Unassembled WGS sequence"/>
</dbReference>
<feature type="domain" description="ABC transmembrane type-1" evidence="7">
    <location>
        <begin position="230"/>
        <end position="419"/>
    </location>
</feature>
<keyword evidence="2 5" id="KW-0812">Transmembrane</keyword>
<comment type="subcellular location">
    <subcellularLocation>
        <location evidence="1 5">Cell membrane</location>
        <topology evidence="1 5">Multi-pass membrane protein</topology>
    </subcellularLocation>
</comment>
<evidence type="ECO:0000256" key="2">
    <source>
        <dbReference type="ARBA" id="ARBA00022692"/>
    </source>
</evidence>
<organism evidence="8 9">
    <name type="scientific">Roseiarcus fermentans</name>
    <dbReference type="NCBI Taxonomy" id="1473586"/>
    <lineage>
        <taxon>Bacteria</taxon>
        <taxon>Pseudomonadati</taxon>
        <taxon>Pseudomonadota</taxon>
        <taxon>Alphaproteobacteria</taxon>
        <taxon>Hyphomicrobiales</taxon>
        <taxon>Roseiarcaceae</taxon>
        <taxon>Roseiarcus</taxon>
    </lineage>
</organism>
<evidence type="ECO:0000313" key="8">
    <source>
        <dbReference type="EMBL" id="RBP11178.1"/>
    </source>
</evidence>
<dbReference type="PANTHER" id="PTHR30325:SF0">
    <property type="entry name" value="INNER MEMBRANE ABC TRANSPORTER PERMEASE PROTEIN YEJE"/>
    <property type="match status" value="1"/>
</dbReference>
<dbReference type="GO" id="GO:0042884">
    <property type="term" value="P:microcin transport"/>
    <property type="evidence" value="ECO:0007669"/>
    <property type="project" value="TreeGrafter"/>
</dbReference>
<reference evidence="8 9" key="1">
    <citation type="submission" date="2018-06" db="EMBL/GenBank/DDBJ databases">
        <title>Genomic Encyclopedia of Type Strains, Phase IV (KMG-IV): sequencing the most valuable type-strain genomes for metagenomic binning, comparative biology and taxonomic classification.</title>
        <authorList>
            <person name="Goeker M."/>
        </authorList>
    </citation>
    <scope>NUCLEOTIDE SEQUENCE [LARGE SCALE GENOMIC DNA]</scope>
    <source>
        <strain evidence="8 9">DSM 24875</strain>
    </source>
</reference>
<feature type="transmembrane region" description="Helical" evidence="5">
    <location>
        <begin position="234"/>
        <end position="258"/>
    </location>
</feature>
<dbReference type="GO" id="GO:0055085">
    <property type="term" value="P:transmembrane transport"/>
    <property type="evidence" value="ECO:0007669"/>
    <property type="project" value="InterPro"/>
</dbReference>
<keyword evidence="4 5" id="KW-0472">Membrane</keyword>
<dbReference type="SUPFAM" id="SSF161098">
    <property type="entry name" value="MetI-like"/>
    <property type="match status" value="1"/>
</dbReference>
<gene>
    <name evidence="8" type="ORF">DFR50_11764</name>
</gene>
<dbReference type="InterPro" id="IPR000515">
    <property type="entry name" value="MetI-like"/>
</dbReference>
<dbReference type="CDD" id="cd06261">
    <property type="entry name" value="TM_PBP2"/>
    <property type="match status" value="1"/>
</dbReference>
<evidence type="ECO:0000256" key="1">
    <source>
        <dbReference type="ARBA" id="ARBA00004651"/>
    </source>
</evidence>
<comment type="similarity">
    <text evidence="5">Belongs to the binding-protein-dependent transport system permease family.</text>
</comment>
<dbReference type="PANTHER" id="PTHR30325">
    <property type="entry name" value="MEMBRANE COMPONENT OF ABC TRANSPORTER"/>
    <property type="match status" value="1"/>
</dbReference>
<feature type="transmembrane region" description="Helical" evidence="5">
    <location>
        <begin position="278"/>
        <end position="311"/>
    </location>
</feature>
<evidence type="ECO:0000313" key="9">
    <source>
        <dbReference type="Proteomes" id="UP000253529"/>
    </source>
</evidence>
<dbReference type="PROSITE" id="PS50928">
    <property type="entry name" value="ABC_TM1"/>
    <property type="match status" value="1"/>
</dbReference>
<feature type="transmembrane region" description="Helical" evidence="5">
    <location>
        <begin position="395"/>
        <end position="418"/>
    </location>
</feature>
<dbReference type="Pfam" id="PF00528">
    <property type="entry name" value="BPD_transp_1"/>
    <property type="match status" value="1"/>
</dbReference>
<evidence type="ECO:0000256" key="4">
    <source>
        <dbReference type="ARBA" id="ARBA00023136"/>
    </source>
</evidence>
<keyword evidence="3 5" id="KW-1133">Transmembrane helix</keyword>
<evidence type="ECO:0000259" key="7">
    <source>
        <dbReference type="PROSITE" id="PS50928"/>
    </source>
</evidence>
<evidence type="ECO:0000256" key="6">
    <source>
        <dbReference type="SAM" id="MobiDB-lite"/>
    </source>
</evidence>
<comment type="caution">
    <text evidence="8">The sequence shown here is derived from an EMBL/GenBank/DDBJ whole genome shotgun (WGS) entry which is preliminary data.</text>
</comment>
<proteinExistence type="inferred from homology"/>
<keyword evidence="9" id="KW-1185">Reference proteome</keyword>
<protein>
    <submittedName>
        <fullName evidence="8">Microcin C transport system permease protein</fullName>
    </submittedName>
</protein>
<dbReference type="AlphaFoldDB" id="A0A366F966"/>
<dbReference type="EMBL" id="QNRK01000017">
    <property type="protein sequence ID" value="RBP11178.1"/>
    <property type="molecule type" value="Genomic_DNA"/>
</dbReference>
<feature type="compositionally biased region" description="Low complexity" evidence="6">
    <location>
        <begin position="7"/>
        <end position="19"/>
    </location>
</feature>
<keyword evidence="5" id="KW-0813">Transport</keyword>
<sequence length="432" mass="47132">MEPRDGPSSSPGPSVEPSSLDALRSGEGESLLPFTEEGGRLEDKALALGRDPAVGPGADRRWLNLSPMNRRRLDNFRRNRRGAWSLLIFLVLFVASLGAEFLANDRPLVASYKGQLLFPVFVNYPEDMFGGFQAQTDYRDPFVADEIKAHGWMIWPPVRFANSTTILNPATPLPTPPTWALTDAQCRAALGKQNFPDAETVPRPCSRLEPLWLGSDQDGHDIVARLLYGFRISVLFGLILAGVSSVIGVFAGAVQGYFGGLLDLVMQRVIEIWSSLPHLYILIILSAILAPSFVVLLVILLLFSWVSLVHVVRAEFLRARNFEYVNAARALGLSNAKIIVKHVLPNAMVATLTFLPFIINSSISTLTSLDFLGLGMPPGSPSLGELLLQGKSNLAAPWIGVSAFVVIAALLSLLIFIGEAVRDAFDPRKTFS</sequence>